<name>A0A640UT06_9ACTN</name>
<dbReference type="Proteomes" id="UP000431826">
    <property type="component" value="Unassembled WGS sequence"/>
</dbReference>
<reference evidence="1 2" key="1">
    <citation type="submission" date="2019-12" db="EMBL/GenBank/DDBJ databases">
        <title>Whole genome shotgun sequence of Streptomyces tubercidicus NBRC 13090.</title>
        <authorList>
            <person name="Ichikawa N."/>
            <person name="Kimura A."/>
            <person name="Kitahashi Y."/>
            <person name="Komaki H."/>
            <person name="Tamura T."/>
        </authorList>
    </citation>
    <scope>NUCLEOTIDE SEQUENCE [LARGE SCALE GENOMIC DNA]</scope>
    <source>
        <strain evidence="1 2">NBRC 13090</strain>
    </source>
</reference>
<accession>A0A640UT06</accession>
<comment type="caution">
    <text evidence="1">The sequence shown here is derived from an EMBL/GenBank/DDBJ whole genome shotgun (WGS) entry which is preliminary data.</text>
</comment>
<dbReference type="AlphaFoldDB" id="A0A640UT06"/>
<dbReference type="EMBL" id="BLIR01000001">
    <property type="protein sequence ID" value="GFE38919.1"/>
    <property type="molecule type" value="Genomic_DNA"/>
</dbReference>
<gene>
    <name evidence="1" type="ORF">Stube_35920</name>
</gene>
<evidence type="ECO:0000313" key="1">
    <source>
        <dbReference type="EMBL" id="GFE38919.1"/>
    </source>
</evidence>
<organism evidence="1 2">
    <name type="scientific">Streptomyces tubercidicus</name>
    <dbReference type="NCBI Taxonomy" id="47759"/>
    <lineage>
        <taxon>Bacteria</taxon>
        <taxon>Bacillati</taxon>
        <taxon>Actinomycetota</taxon>
        <taxon>Actinomycetes</taxon>
        <taxon>Kitasatosporales</taxon>
        <taxon>Streptomycetaceae</taxon>
        <taxon>Streptomyces</taxon>
    </lineage>
</organism>
<keyword evidence="2" id="KW-1185">Reference proteome</keyword>
<proteinExistence type="predicted"/>
<protein>
    <submittedName>
        <fullName evidence="1">Uncharacterized protein</fullName>
    </submittedName>
</protein>
<sequence>MSGLPGMSDAVLKMREGRRLAHGRQRVLVEGVPYVRKARVAGTGEKRDRRRVLTNEIGKVRHAESLSDPQNHREFRHLEPSPLDLFYPAR</sequence>
<evidence type="ECO:0000313" key="2">
    <source>
        <dbReference type="Proteomes" id="UP000431826"/>
    </source>
</evidence>